<evidence type="ECO:0000256" key="2">
    <source>
        <dbReference type="ARBA" id="ARBA00006577"/>
    </source>
</evidence>
<organism evidence="9 11">
    <name type="scientific">Thauera aminoaromatica</name>
    <dbReference type="NCBI Taxonomy" id="164330"/>
    <lineage>
        <taxon>Bacteria</taxon>
        <taxon>Pseudomonadati</taxon>
        <taxon>Pseudomonadota</taxon>
        <taxon>Betaproteobacteria</taxon>
        <taxon>Rhodocyclales</taxon>
        <taxon>Zoogloeaceae</taxon>
        <taxon>Thauera</taxon>
    </lineage>
</organism>
<name>C4ZPD6_THASP</name>
<dbReference type="Proteomes" id="UP000321192">
    <property type="component" value="Unassembled WGS sequence"/>
</dbReference>
<reference evidence="9 11" key="2">
    <citation type="journal article" date="2012" name="Stand. Genomic Sci.">
        <title>Complete genome sequence of Thauera aminoaromatica strain MZ1T.</title>
        <authorList>
            <person name="Jiang K."/>
            <person name="Sanseverino J."/>
            <person name="Chauhan A."/>
            <person name="Lucas S."/>
            <person name="Copeland A."/>
            <person name="Lapidus A."/>
            <person name="Del Rio T.G."/>
            <person name="Dalin E."/>
            <person name="Tice H."/>
            <person name="Bruce D."/>
            <person name="Goodwin L."/>
            <person name="Pitluck S."/>
            <person name="Sims D."/>
            <person name="Brettin T."/>
            <person name="Detter J.C."/>
            <person name="Han C."/>
            <person name="Chang Y.J."/>
            <person name="Larimer F."/>
            <person name="Land M."/>
            <person name="Hauser L."/>
            <person name="Kyrpides N.C."/>
            <person name="Mikhailova N."/>
            <person name="Moser S."/>
            <person name="Jegier P."/>
            <person name="Close D."/>
            <person name="Debruyn J.M."/>
            <person name="Wang Y."/>
            <person name="Layton A.C."/>
            <person name="Allen M.S."/>
            <person name="Sayler G.S."/>
        </authorList>
    </citation>
    <scope>NUCLEOTIDE SEQUENCE [LARGE SCALE GENOMIC DNA]</scope>
    <source>
        <strain evidence="9 11">MZ1T</strain>
    </source>
</reference>
<dbReference type="Gene3D" id="3.10.50.40">
    <property type="match status" value="1"/>
</dbReference>
<dbReference type="KEGG" id="tmz:Tmz1t_1574"/>
<accession>C4ZPD6</accession>
<evidence type="ECO:0000256" key="4">
    <source>
        <dbReference type="ARBA" id="ARBA00023235"/>
    </source>
</evidence>
<proteinExistence type="inferred from homology"/>
<feature type="signal peptide" evidence="7">
    <location>
        <begin position="1"/>
        <end position="18"/>
    </location>
</feature>
<dbReference type="eggNOG" id="COG0545">
    <property type="taxonomic scope" value="Bacteria"/>
</dbReference>
<feature type="chain" id="PRO_5042451304" description="Peptidyl-prolyl cis-trans isomerase" evidence="7">
    <location>
        <begin position="19"/>
        <end position="134"/>
    </location>
</feature>
<feature type="domain" description="PPIase FKBP-type" evidence="8">
    <location>
        <begin position="47"/>
        <end position="133"/>
    </location>
</feature>
<dbReference type="GO" id="GO:0003755">
    <property type="term" value="F:peptidyl-prolyl cis-trans isomerase activity"/>
    <property type="evidence" value="ECO:0007669"/>
    <property type="project" value="UniProtKB-UniRule"/>
</dbReference>
<dbReference type="SUPFAM" id="SSF54534">
    <property type="entry name" value="FKBP-like"/>
    <property type="match status" value="1"/>
</dbReference>
<dbReference type="PROSITE" id="PS50059">
    <property type="entry name" value="FKBP_PPIASE"/>
    <property type="match status" value="1"/>
</dbReference>
<evidence type="ECO:0000256" key="3">
    <source>
        <dbReference type="ARBA" id="ARBA00023110"/>
    </source>
</evidence>
<evidence type="ECO:0000256" key="5">
    <source>
        <dbReference type="PROSITE-ProRule" id="PRU00277"/>
    </source>
</evidence>
<evidence type="ECO:0000313" key="12">
    <source>
        <dbReference type="Proteomes" id="UP000321192"/>
    </source>
</evidence>
<comment type="catalytic activity">
    <reaction evidence="1 5 6">
        <text>[protein]-peptidylproline (omega=180) = [protein]-peptidylproline (omega=0)</text>
        <dbReference type="Rhea" id="RHEA:16237"/>
        <dbReference type="Rhea" id="RHEA-COMP:10747"/>
        <dbReference type="Rhea" id="RHEA-COMP:10748"/>
        <dbReference type="ChEBI" id="CHEBI:83833"/>
        <dbReference type="ChEBI" id="CHEBI:83834"/>
        <dbReference type="EC" id="5.2.1.8"/>
    </reaction>
</comment>
<evidence type="ECO:0000313" key="9">
    <source>
        <dbReference type="EMBL" id="ACK54332.1"/>
    </source>
</evidence>
<keyword evidence="11" id="KW-1185">Reference proteome</keyword>
<evidence type="ECO:0000256" key="6">
    <source>
        <dbReference type="RuleBase" id="RU003915"/>
    </source>
</evidence>
<dbReference type="OrthoDB" id="280278at2"/>
<keyword evidence="4 5" id="KW-0413">Isomerase</keyword>
<evidence type="ECO:0000313" key="10">
    <source>
        <dbReference type="EMBL" id="TXH85619.1"/>
    </source>
</evidence>
<evidence type="ECO:0000313" key="11">
    <source>
        <dbReference type="Proteomes" id="UP000002186"/>
    </source>
</evidence>
<dbReference type="Proteomes" id="UP000002186">
    <property type="component" value="Chromosome"/>
</dbReference>
<sequence>MRRLLSLLALLPLAAAIAAGPQTTTLPSGVTVETYRVGETGAPPTLADVVRVHYQGTLADGKEFDSSYSRGRPAELPLEALVPCWKEVLQQMRPGGAVRIVCPPETAYGSRGVPGRIPPDSTLNFVIELLEVKR</sequence>
<dbReference type="RefSeq" id="WP_004324307.1">
    <property type="nucleotide sequence ID" value="NC_011662.2"/>
</dbReference>
<dbReference type="EMBL" id="CP001281">
    <property type="protein sequence ID" value="ACK54332.1"/>
    <property type="molecule type" value="Genomic_DNA"/>
</dbReference>
<dbReference type="Pfam" id="PF00254">
    <property type="entry name" value="FKBP_C"/>
    <property type="match status" value="1"/>
</dbReference>
<keyword evidence="3 5" id="KW-0697">Rotamase</keyword>
<dbReference type="AlphaFoldDB" id="C4ZPD6"/>
<gene>
    <name evidence="9" type="ordered locus">Tmz1t_1574</name>
    <name evidence="10" type="ORF">E6Q80_09480</name>
</gene>
<dbReference type="InterPro" id="IPR046357">
    <property type="entry name" value="PPIase_dom_sf"/>
</dbReference>
<evidence type="ECO:0000256" key="1">
    <source>
        <dbReference type="ARBA" id="ARBA00000971"/>
    </source>
</evidence>
<comment type="similarity">
    <text evidence="2 6">Belongs to the FKBP-type PPIase family.</text>
</comment>
<evidence type="ECO:0000256" key="7">
    <source>
        <dbReference type="SAM" id="SignalP"/>
    </source>
</evidence>
<evidence type="ECO:0000259" key="8">
    <source>
        <dbReference type="PROSITE" id="PS50059"/>
    </source>
</evidence>
<accession>A0A5C7SPY5</accession>
<dbReference type="EC" id="5.2.1.8" evidence="6"/>
<dbReference type="EMBL" id="SSFD01000140">
    <property type="protein sequence ID" value="TXH85619.1"/>
    <property type="molecule type" value="Genomic_DNA"/>
</dbReference>
<protein>
    <recommendedName>
        <fullName evidence="6">Peptidyl-prolyl cis-trans isomerase</fullName>
        <ecNumber evidence="6">5.2.1.8</ecNumber>
    </recommendedName>
</protein>
<dbReference type="PANTHER" id="PTHR43811">
    <property type="entry name" value="FKBP-TYPE PEPTIDYL-PROLYL CIS-TRANS ISOMERASE FKPA"/>
    <property type="match status" value="1"/>
</dbReference>
<dbReference type="InterPro" id="IPR001179">
    <property type="entry name" value="PPIase_FKBP_dom"/>
</dbReference>
<dbReference type="STRING" id="85643.Tmz1t_1574"/>
<reference evidence="10 12" key="3">
    <citation type="submission" date="2018-09" db="EMBL/GenBank/DDBJ databases">
        <title>Metagenome Assembled Genomes from an Advanced Water Purification Facility.</title>
        <authorList>
            <person name="Stamps B.W."/>
            <person name="Spear J.R."/>
        </authorList>
    </citation>
    <scope>NUCLEOTIDE SEQUENCE [LARGE SCALE GENOMIC DNA]</scope>
    <source>
        <strain evidence="10">Bin_27_1</strain>
    </source>
</reference>
<reference evidence="11" key="1">
    <citation type="submission" date="2009-05" db="EMBL/GenBank/DDBJ databases">
        <title>Complete sequence of chromosome of Thauera sp. MZ1T.</title>
        <authorList>
            <consortium name="US DOE Joint Genome Institute"/>
            <person name="Lucas S."/>
            <person name="Copeland A."/>
            <person name="Lapidus A."/>
            <person name="Glavina del Rio T."/>
            <person name="Dalin E."/>
            <person name="Tice H."/>
            <person name="Bruce D."/>
            <person name="Goodwin L."/>
            <person name="Pitluck S."/>
            <person name="Sims D."/>
            <person name="Brettin T."/>
            <person name="Detter J.C."/>
            <person name="Han C."/>
            <person name="Larimer F."/>
            <person name="Land M."/>
            <person name="Hauser L."/>
            <person name="Kyrpides N."/>
            <person name="Mikhailova N."/>
            <person name="Sayler G.S."/>
        </authorList>
    </citation>
    <scope>NUCLEOTIDE SEQUENCE [LARGE SCALE GENOMIC DNA]</scope>
    <source>
        <strain evidence="11">MZ1T</strain>
    </source>
</reference>
<dbReference type="PANTHER" id="PTHR43811:SF19">
    <property type="entry name" value="39 KDA FK506-BINDING NUCLEAR PROTEIN"/>
    <property type="match status" value="1"/>
</dbReference>
<dbReference type="HOGENOM" id="CLU_013615_7_4_4"/>
<keyword evidence="7" id="KW-0732">Signal</keyword>